<gene>
    <name evidence="2" type="ORF">RchiOBHm_Chr1g0375661</name>
</gene>
<comment type="caution">
    <text evidence="2">The sequence shown here is derived from an EMBL/GenBank/DDBJ whole genome shotgun (WGS) entry which is preliminary data.</text>
</comment>
<dbReference type="Gramene" id="PRQ59936">
    <property type="protein sequence ID" value="PRQ59936"/>
    <property type="gene ID" value="RchiOBHm_Chr1g0375661"/>
</dbReference>
<organism evidence="2 3">
    <name type="scientific">Rosa chinensis</name>
    <name type="common">China rose</name>
    <dbReference type="NCBI Taxonomy" id="74649"/>
    <lineage>
        <taxon>Eukaryota</taxon>
        <taxon>Viridiplantae</taxon>
        <taxon>Streptophyta</taxon>
        <taxon>Embryophyta</taxon>
        <taxon>Tracheophyta</taxon>
        <taxon>Spermatophyta</taxon>
        <taxon>Magnoliopsida</taxon>
        <taxon>eudicotyledons</taxon>
        <taxon>Gunneridae</taxon>
        <taxon>Pentapetalae</taxon>
        <taxon>rosids</taxon>
        <taxon>fabids</taxon>
        <taxon>Rosales</taxon>
        <taxon>Rosaceae</taxon>
        <taxon>Rosoideae</taxon>
        <taxon>Rosoideae incertae sedis</taxon>
        <taxon>Rosa</taxon>
    </lineage>
</organism>
<dbReference type="PANTHER" id="PTHR12100:SF0">
    <property type="entry name" value="EXOCYST COMPLEX COMPONENT 5"/>
    <property type="match status" value="1"/>
</dbReference>
<dbReference type="AlphaFoldDB" id="A0A2P6SMM9"/>
<protein>
    <submittedName>
        <fullName evidence="2">Putative exocyst complex component Sec10</fullName>
    </submittedName>
</protein>
<dbReference type="EMBL" id="PDCK01000039">
    <property type="protein sequence ID" value="PRQ59936.1"/>
    <property type="molecule type" value="Genomic_DNA"/>
</dbReference>
<keyword evidence="3" id="KW-1185">Reference proteome</keyword>
<proteinExistence type="predicted"/>
<dbReference type="Pfam" id="PF07393">
    <property type="entry name" value="Sec10_HB"/>
    <property type="match status" value="1"/>
</dbReference>
<name>A0A2P6SMM9_ROSCH</name>
<reference evidence="2 3" key="1">
    <citation type="journal article" date="2018" name="Nat. Genet.">
        <title>The Rosa genome provides new insights in the design of modern roses.</title>
        <authorList>
            <person name="Bendahmane M."/>
        </authorList>
    </citation>
    <scope>NUCLEOTIDE SEQUENCE [LARGE SCALE GENOMIC DNA]</scope>
    <source>
        <strain evidence="3">cv. Old Blush</strain>
    </source>
</reference>
<dbReference type="InterPro" id="IPR009976">
    <property type="entry name" value="Sec10-like"/>
</dbReference>
<dbReference type="PANTHER" id="PTHR12100">
    <property type="entry name" value="SEC10"/>
    <property type="match status" value="1"/>
</dbReference>
<evidence type="ECO:0000313" key="2">
    <source>
        <dbReference type="EMBL" id="PRQ59936.1"/>
    </source>
</evidence>
<evidence type="ECO:0000259" key="1">
    <source>
        <dbReference type="Pfam" id="PF07393"/>
    </source>
</evidence>
<sequence>MSHVEEASEFANKLMALTFAEEDAFVASRGLEVAAANLRDYCYKLERKLLARFEVHHREEIDLSDVAECAKILSKLNKGTSTIMQHYVVKLQYLFMTWKS</sequence>
<dbReference type="GO" id="GO:0006893">
    <property type="term" value="P:Golgi to plasma membrane transport"/>
    <property type="evidence" value="ECO:0007669"/>
    <property type="project" value="TreeGrafter"/>
</dbReference>
<dbReference type="GO" id="GO:0000145">
    <property type="term" value="C:exocyst"/>
    <property type="evidence" value="ECO:0007669"/>
    <property type="project" value="TreeGrafter"/>
</dbReference>
<dbReference type="InterPro" id="IPR048627">
    <property type="entry name" value="Sec10_HB"/>
</dbReference>
<feature type="domain" description="Exocyst complex component Sec10-like alpha-helical bundle" evidence="1">
    <location>
        <begin position="9"/>
        <end position="93"/>
    </location>
</feature>
<evidence type="ECO:0000313" key="3">
    <source>
        <dbReference type="Proteomes" id="UP000238479"/>
    </source>
</evidence>
<dbReference type="Proteomes" id="UP000238479">
    <property type="component" value="Chromosome 1"/>
</dbReference>
<accession>A0A2P6SMM9</accession>
<dbReference type="GO" id="GO:0006887">
    <property type="term" value="P:exocytosis"/>
    <property type="evidence" value="ECO:0007669"/>
    <property type="project" value="TreeGrafter"/>
</dbReference>
<dbReference type="STRING" id="74649.A0A2P6SMM9"/>